<dbReference type="InterPro" id="IPR029058">
    <property type="entry name" value="AB_hydrolase_fold"/>
</dbReference>
<feature type="signal peptide" evidence="1">
    <location>
        <begin position="1"/>
        <end position="27"/>
    </location>
</feature>
<protein>
    <submittedName>
        <fullName evidence="2">Putative lipase</fullName>
    </submittedName>
</protein>
<dbReference type="Proteomes" id="UP000035088">
    <property type="component" value="Unassembled WGS sequence"/>
</dbReference>
<keyword evidence="1" id="KW-0732">Signal</keyword>
<dbReference type="AlphaFoldDB" id="G7H4X4"/>
<reference evidence="2 3" key="1">
    <citation type="submission" date="2011-11" db="EMBL/GenBank/DDBJ databases">
        <title>Whole genome shotgun sequence of Gordonia araii NBRC 100433.</title>
        <authorList>
            <person name="Yoshida Y."/>
            <person name="Hosoyama A."/>
            <person name="Tsuchikane K."/>
            <person name="Katsumata H."/>
            <person name="Yamazaki S."/>
            <person name="Fujita N."/>
        </authorList>
    </citation>
    <scope>NUCLEOTIDE SEQUENCE [LARGE SCALE GENOMIC DNA]</scope>
    <source>
        <strain evidence="2 3">NBRC 100433</strain>
    </source>
</reference>
<keyword evidence="3" id="KW-1185">Reference proteome</keyword>
<dbReference type="STRING" id="1073574.GOARA_063_00980"/>
<dbReference type="SUPFAM" id="SSF53474">
    <property type="entry name" value="alpha/beta-Hydrolases"/>
    <property type="match status" value="1"/>
</dbReference>
<gene>
    <name evidence="2" type="ORF">GOARA_063_00980</name>
</gene>
<evidence type="ECO:0000313" key="2">
    <source>
        <dbReference type="EMBL" id="GAB10899.1"/>
    </source>
</evidence>
<dbReference type="RefSeq" id="WP_007322974.1">
    <property type="nucleotide sequence ID" value="NZ_BAEE01000063.1"/>
</dbReference>
<accession>G7H4X4</accession>
<proteinExistence type="predicted"/>
<name>G7H4X4_9ACTN</name>
<organism evidence="2 3">
    <name type="scientific">Gordonia araii NBRC 100433</name>
    <dbReference type="NCBI Taxonomy" id="1073574"/>
    <lineage>
        <taxon>Bacteria</taxon>
        <taxon>Bacillati</taxon>
        <taxon>Actinomycetota</taxon>
        <taxon>Actinomycetes</taxon>
        <taxon>Mycobacteriales</taxon>
        <taxon>Gordoniaceae</taxon>
        <taxon>Gordonia</taxon>
    </lineage>
</organism>
<feature type="chain" id="PRO_5003495626" evidence="1">
    <location>
        <begin position="28"/>
        <end position="258"/>
    </location>
</feature>
<comment type="caution">
    <text evidence="2">The sequence shown here is derived from an EMBL/GenBank/DDBJ whole genome shotgun (WGS) entry which is preliminary data.</text>
</comment>
<evidence type="ECO:0000256" key="1">
    <source>
        <dbReference type="SAM" id="SignalP"/>
    </source>
</evidence>
<sequence>MMKASLVAAASAVIATAGLLSVAPADAAPPKTRVILTPGQSVGGTSVIPASGVMADNLTSRGYPTTLVDLPGVDLRKDARTVAAAVERTRRAHPRDRIALVAHSVSGISARWYLKELGGASKVATYVAIGTAQYGSPASCTADIARENCPKTPFFRRLNAGDDTPGPTKYYGIRSENEYADGHLDGGQCRVTPIPINYVPAGFDHTIEPITPAVWDAVAASLAGRCKGRFVNTPDGVLTARGSMLPNAPYFREYKPSR</sequence>
<dbReference type="Gene3D" id="3.40.50.1820">
    <property type="entry name" value="alpha/beta hydrolase"/>
    <property type="match status" value="1"/>
</dbReference>
<dbReference type="EMBL" id="BAEE01000063">
    <property type="protein sequence ID" value="GAB10899.1"/>
    <property type="molecule type" value="Genomic_DNA"/>
</dbReference>
<evidence type="ECO:0000313" key="3">
    <source>
        <dbReference type="Proteomes" id="UP000035088"/>
    </source>
</evidence>